<name>A0A6J6D9F9_9ZZZZ</name>
<gene>
    <name evidence="9" type="ORF">UFOPK1581_00697</name>
</gene>
<feature type="transmembrane region" description="Helical" evidence="8">
    <location>
        <begin position="99"/>
        <end position="122"/>
    </location>
</feature>
<accession>A0A6J6D9F9</accession>
<dbReference type="EMBL" id="CAEZTB010000119">
    <property type="protein sequence ID" value="CAB4559449.1"/>
    <property type="molecule type" value="Genomic_DNA"/>
</dbReference>
<dbReference type="InterPro" id="IPR003691">
    <property type="entry name" value="FluC"/>
</dbReference>
<dbReference type="GO" id="GO:0005886">
    <property type="term" value="C:plasma membrane"/>
    <property type="evidence" value="ECO:0007669"/>
    <property type="project" value="UniProtKB-SubCell"/>
</dbReference>
<evidence type="ECO:0000256" key="3">
    <source>
        <dbReference type="ARBA" id="ARBA00022692"/>
    </source>
</evidence>
<feature type="transmembrane region" description="Helical" evidence="8">
    <location>
        <begin position="66"/>
        <end position="87"/>
    </location>
</feature>
<comment type="similarity">
    <text evidence="6">Belongs to the fluoride channel Fluc/FEX (TC 1.A.43) family.</text>
</comment>
<comment type="catalytic activity">
    <reaction evidence="7">
        <text>fluoride(in) = fluoride(out)</text>
        <dbReference type="Rhea" id="RHEA:76159"/>
        <dbReference type="ChEBI" id="CHEBI:17051"/>
    </reaction>
    <physiologicalReaction direction="left-to-right" evidence="7">
        <dbReference type="Rhea" id="RHEA:76160"/>
    </physiologicalReaction>
</comment>
<keyword evidence="2" id="KW-1003">Cell membrane</keyword>
<evidence type="ECO:0000256" key="6">
    <source>
        <dbReference type="ARBA" id="ARBA00035120"/>
    </source>
</evidence>
<evidence type="ECO:0000313" key="9">
    <source>
        <dbReference type="EMBL" id="CAB4559449.1"/>
    </source>
</evidence>
<evidence type="ECO:0000256" key="1">
    <source>
        <dbReference type="ARBA" id="ARBA00004651"/>
    </source>
</evidence>
<evidence type="ECO:0000256" key="8">
    <source>
        <dbReference type="SAM" id="Phobius"/>
    </source>
</evidence>
<dbReference type="AlphaFoldDB" id="A0A6J6D9F9"/>
<reference evidence="9" key="1">
    <citation type="submission" date="2020-05" db="EMBL/GenBank/DDBJ databases">
        <authorList>
            <person name="Chiriac C."/>
            <person name="Salcher M."/>
            <person name="Ghai R."/>
            <person name="Kavagutti S V."/>
        </authorList>
    </citation>
    <scope>NUCLEOTIDE SEQUENCE</scope>
</reference>
<organism evidence="9">
    <name type="scientific">freshwater metagenome</name>
    <dbReference type="NCBI Taxonomy" id="449393"/>
    <lineage>
        <taxon>unclassified sequences</taxon>
        <taxon>metagenomes</taxon>
        <taxon>ecological metagenomes</taxon>
    </lineage>
</organism>
<evidence type="ECO:0000256" key="7">
    <source>
        <dbReference type="ARBA" id="ARBA00035585"/>
    </source>
</evidence>
<protein>
    <submittedName>
        <fullName evidence="9">Unannotated protein</fullName>
    </submittedName>
</protein>
<evidence type="ECO:0000256" key="2">
    <source>
        <dbReference type="ARBA" id="ARBA00022475"/>
    </source>
</evidence>
<comment type="subcellular location">
    <subcellularLocation>
        <location evidence="1">Cell membrane</location>
        <topology evidence="1">Multi-pass membrane protein</topology>
    </subcellularLocation>
</comment>
<evidence type="ECO:0000256" key="4">
    <source>
        <dbReference type="ARBA" id="ARBA00022989"/>
    </source>
</evidence>
<dbReference type="Pfam" id="PF02537">
    <property type="entry name" value="CRCB"/>
    <property type="match status" value="1"/>
</dbReference>
<feature type="transmembrane region" description="Helical" evidence="8">
    <location>
        <begin position="37"/>
        <end position="59"/>
    </location>
</feature>
<evidence type="ECO:0000256" key="5">
    <source>
        <dbReference type="ARBA" id="ARBA00023136"/>
    </source>
</evidence>
<keyword evidence="5 8" id="KW-0472">Membrane</keyword>
<keyword evidence="3 8" id="KW-0812">Transmembrane</keyword>
<proteinExistence type="inferred from homology"/>
<sequence>MVSKKLLPLVFAGGAFGTSVRYSFEILLGTLPQGQLILTTLVNLLGAFLLGFVSVHRFFKSLNRQALWGVGFLGSFTTMSGLAAITAGAELGLSDGGPIYWLLVLLQLVIGVAAYRLGIVIAGGRSK</sequence>
<keyword evidence="4 8" id="KW-1133">Transmembrane helix</keyword>